<gene>
    <name evidence="1" type="ORF">MRB53_015005</name>
</gene>
<dbReference type="Proteomes" id="UP001234297">
    <property type="component" value="Chromosome 4"/>
</dbReference>
<sequence>MLYLHSLTFSNLIFFPAALPPVAALYSLQSSLHPPEPTKKEKMEGSRSKRNVLPGRGRIKRQIFACIFRKLKLIARSIIQFILRER</sequence>
<evidence type="ECO:0000313" key="2">
    <source>
        <dbReference type="Proteomes" id="UP001234297"/>
    </source>
</evidence>
<protein>
    <submittedName>
        <fullName evidence="1">Uncharacterized protein</fullName>
    </submittedName>
</protein>
<evidence type="ECO:0000313" key="1">
    <source>
        <dbReference type="EMBL" id="KAJ8618819.1"/>
    </source>
</evidence>
<name>A0ACC2KCE6_PERAE</name>
<reference evidence="1 2" key="1">
    <citation type="journal article" date="2022" name="Hortic Res">
        <title>A haplotype resolved chromosomal level avocado genome allows analysis of novel avocado genes.</title>
        <authorList>
            <person name="Nath O."/>
            <person name="Fletcher S.J."/>
            <person name="Hayward A."/>
            <person name="Shaw L.M."/>
            <person name="Masouleh A.K."/>
            <person name="Furtado A."/>
            <person name="Henry R.J."/>
            <person name="Mitter N."/>
        </authorList>
    </citation>
    <scope>NUCLEOTIDE SEQUENCE [LARGE SCALE GENOMIC DNA]</scope>
    <source>
        <strain evidence="2">cv. Hass</strain>
    </source>
</reference>
<organism evidence="1 2">
    <name type="scientific">Persea americana</name>
    <name type="common">Avocado</name>
    <dbReference type="NCBI Taxonomy" id="3435"/>
    <lineage>
        <taxon>Eukaryota</taxon>
        <taxon>Viridiplantae</taxon>
        <taxon>Streptophyta</taxon>
        <taxon>Embryophyta</taxon>
        <taxon>Tracheophyta</taxon>
        <taxon>Spermatophyta</taxon>
        <taxon>Magnoliopsida</taxon>
        <taxon>Magnoliidae</taxon>
        <taxon>Laurales</taxon>
        <taxon>Lauraceae</taxon>
        <taxon>Persea</taxon>
    </lineage>
</organism>
<dbReference type="EMBL" id="CM056812">
    <property type="protein sequence ID" value="KAJ8618819.1"/>
    <property type="molecule type" value="Genomic_DNA"/>
</dbReference>
<proteinExistence type="predicted"/>
<keyword evidence="2" id="KW-1185">Reference proteome</keyword>
<comment type="caution">
    <text evidence="1">The sequence shown here is derived from an EMBL/GenBank/DDBJ whole genome shotgun (WGS) entry which is preliminary data.</text>
</comment>
<accession>A0ACC2KCE6</accession>